<feature type="region of interest" description="Disordered" evidence="5">
    <location>
        <begin position="521"/>
        <end position="553"/>
    </location>
</feature>
<evidence type="ECO:0000256" key="3">
    <source>
        <dbReference type="ARBA" id="ARBA00022801"/>
    </source>
</evidence>
<feature type="domain" description="Retrovirus-related Pol polyprotein from transposon TNT 1-94-like beta-barrel" evidence="9">
    <location>
        <begin position="336"/>
        <end position="379"/>
    </location>
</feature>
<evidence type="ECO:0000256" key="2">
    <source>
        <dbReference type="ARBA" id="ARBA00022723"/>
    </source>
</evidence>
<keyword evidence="3" id="KW-0378">Hydrolase</keyword>
<evidence type="ECO:0000256" key="1">
    <source>
        <dbReference type="ARBA" id="ARBA00022670"/>
    </source>
</evidence>
<proteinExistence type="predicted"/>
<protein>
    <submittedName>
        <fullName evidence="10">Ribonuclease H-like domain-containing protein</fullName>
    </submittedName>
</protein>
<feature type="compositionally biased region" description="Acidic residues" evidence="5">
    <location>
        <begin position="971"/>
        <end position="980"/>
    </location>
</feature>
<feature type="chain" id="PRO_5025376167" evidence="6">
    <location>
        <begin position="20"/>
        <end position="1103"/>
    </location>
</feature>
<sequence length="1103" mass="125110">MILVLEEFLLLDLEVIVNGDSPPSKRTIDGVKQSYPPTTAEEKLARMNELKAIGTLLMALPNEYQLKFNSYKNAKSLMEAIKKRASRENKNEEPVMRNVIVETTDANALVAQDRFRDNALTELRNKFEKAKKERDDLKLTLEMFEKSSKNLGKLLDSQVCDKFKTGVGYDSQVFDSQVVDNQVNNMYKTGEGYHEVLPPYTGNFMPPKPDLILANVDECVVSKTVTSVPDIATNEAKTSESKPKSISEPIIEDWVSDSEDENETETKSNQRKPSFVKVEFVKPNDQMKTHRESVKQEEHNKQAKHLRKNSQSPRGQLNGQRVVRLVGNNTRKEKGVIDSGCSRHMTRNMSYLSEYEEINGGYVAFGGDHKRGKVTGKDTECVVLSRDFKLLDESQVLLRVPRKNNMYSVDLENVAPSGGLTCLFAKATLDESNLWHRRLGHITFKPMNKLVRANLVREMNQFYEKQGIKREFSVARTSQQNGVAERKNKTLVDAARTMLADLKLPTTFWAEAVNTACYVQNRGRRKKDVEDPKNEDNEVLSTEEPRVNQEKDANVNNTNYINTVSQTDNAAVIKDNVVDENIVYGCADDPNMPNLEEIVYSDDEDVGAEADMTNLDTNISVRLVAHGYTQEKGIDYDKVFALVAKIEAIRLFLAYASFKDFVVYQMDVKSPFMYSKVEEEFYVCQPLGFEDPEFLDRVYKDWPFDLEAYTDSNYAGASLDRKSTKGENVDFAEIVDFLNANPIRYALTERGDRVERAATTATSLDAEHDNDYSDLEITYLKKRVKRLEKKRKSRIPQLKRRLFKVRIESSAEKSLGDQEDASNQGRNDQDEGISFVQEDAEIQGRYGHDTEINTPSTSITTASINITTAKPVTTVSAPITTAGVSVNTAEPKEERIARQKEEEANIVLIVEWDDVQAMMDADHELAKRLQLEEQVKDRVEGTMTRVEGSFKRAGEELESDKSKRQNLDEKVEAEEDNDQEEKEMKMYMKIVFDDDVAIDAIPLATKPPIIIDWKIIKEGNTSSYHIIRADGSSKSVEGSTRKQSDSLEAILFMWSTVYEVSKSVYLNAGREKGRIVRIKRVLSAVEVTAADMEDTVVGYDYYC</sequence>
<dbReference type="GO" id="GO:0008233">
    <property type="term" value="F:peptidase activity"/>
    <property type="evidence" value="ECO:0007669"/>
    <property type="project" value="UniProtKB-KW"/>
</dbReference>
<dbReference type="GO" id="GO:0003676">
    <property type="term" value="F:nucleic acid binding"/>
    <property type="evidence" value="ECO:0007669"/>
    <property type="project" value="InterPro"/>
</dbReference>
<gene>
    <name evidence="10" type="ORF">Tci_000711</name>
</gene>
<dbReference type="SUPFAM" id="SSF53098">
    <property type="entry name" value="Ribonuclease H-like"/>
    <property type="match status" value="1"/>
</dbReference>
<keyword evidence="2" id="KW-0479">Metal-binding</keyword>
<feature type="compositionally biased region" description="Basic and acidic residues" evidence="5">
    <location>
        <begin position="279"/>
        <end position="301"/>
    </location>
</feature>
<feature type="compositionally biased region" description="Acidic residues" evidence="5">
    <location>
        <begin position="250"/>
        <end position="263"/>
    </location>
</feature>
<evidence type="ECO:0000256" key="6">
    <source>
        <dbReference type="SAM" id="SignalP"/>
    </source>
</evidence>
<evidence type="ECO:0000259" key="7">
    <source>
        <dbReference type="Pfam" id="PF07727"/>
    </source>
</evidence>
<organism evidence="10">
    <name type="scientific">Tanacetum cinerariifolium</name>
    <name type="common">Dalmatian daisy</name>
    <name type="synonym">Chrysanthemum cinerariifolium</name>
    <dbReference type="NCBI Taxonomy" id="118510"/>
    <lineage>
        <taxon>Eukaryota</taxon>
        <taxon>Viridiplantae</taxon>
        <taxon>Streptophyta</taxon>
        <taxon>Embryophyta</taxon>
        <taxon>Tracheophyta</taxon>
        <taxon>Spermatophyta</taxon>
        <taxon>Magnoliopsida</taxon>
        <taxon>eudicotyledons</taxon>
        <taxon>Gunneridae</taxon>
        <taxon>Pentapetalae</taxon>
        <taxon>asterids</taxon>
        <taxon>campanulids</taxon>
        <taxon>Asterales</taxon>
        <taxon>Asteraceae</taxon>
        <taxon>Asteroideae</taxon>
        <taxon>Anthemideae</taxon>
        <taxon>Anthemidinae</taxon>
        <taxon>Tanacetum</taxon>
    </lineage>
</organism>
<dbReference type="Gene3D" id="3.30.420.10">
    <property type="entry name" value="Ribonuclease H-like superfamily/Ribonuclease H"/>
    <property type="match status" value="1"/>
</dbReference>
<feature type="compositionally biased region" description="Basic and acidic residues" evidence="5">
    <location>
        <begin position="543"/>
        <end position="553"/>
    </location>
</feature>
<dbReference type="InterPro" id="IPR036397">
    <property type="entry name" value="RNaseH_sf"/>
</dbReference>
<feature type="compositionally biased region" description="Basic and acidic residues" evidence="5">
    <location>
        <begin position="948"/>
        <end position="970"/>
    </location>
</feature>
<dbReference type="Pfam" id="PF13976">
    <property type="entry name" value="gag_pre-integrs"/>
    <property type="match status" value="1"/>
</dbReference>
<dbReference type="InterPro" id="IPR054722">
    <property type="entry name" value="PolX-like_BBD"/>
</dbReference>
<evidence type="ECO:0000256" key="5">
    <source>
        <dbReference type="SAM" id="MobiDB-lite"/>
    </source>
</evidence>
<dbReference type="Pfam" id="PF07727">
    <property type="entry name" value="RVT_2"/>
    <property type="match status" value="1"/>
</dbReference>
<feature type="region of interest" description="Disordered" evidence="5">
    <location>
        <begin position="948"/>
        <end position="980"/>
    </location>
</feature>
<evidence type="ECO:0000259" key="8">
    <source>
        <dbReference type="Pfam" id="PF13976"/>
    </source>
</evidence>
<feature type="compositionally biased region" description="Polar residues" evidence="5">
    <location>
        <begin position="309"/>
        <end position="319"/>
    </location>
</feature>
<evidence type="ECO:0000259" key="9">
    <source>
        <dbReference type="Pfam" id="PF22936"/>
    </source>
</evidence>
<keyword evidence="4" id="KW-0175">Coiled coil</keyword>
<dbReference type="InterPro" id="IPR039537">
    <property type="entry name" value="Retrotran_Ty1/copia-like"/>
</dbReference>
<feature type="coiled-coil region" evidence="4">
    <location>
        <begin position="120"/>
        <end position="147"/>
    </location>
</feature>
<dbReference type="EMBL" id="BKCJ010000017">
    <property type="protein sequence ID" value="GEU28733.1"/>
    <property type="molecule type" value="Genomic_DNA"/>
</dbReference>
<keyword evidence="1" id="KW-0645">Protease</keyword>
<dbReference type="Pfam" id="PF22936">
    <property type="entry name" value="Pol_BBD"/>
    <property type="match status" value="1"/>
</dbReference>
<dbReference type="PANTHER" id="PTHR42648">
    <property type="entry name" value="TRANSPOSASE, PUTATIVE-RELATED"/>
    <property type="match status" value="1"/>
</dbReference>
<dbReference type="GO" id="GO:0006508">
    <property type="term" value="P:proteolysis"/>
    <property type="evidence" value="ECO:0007669"/>
    <property type="project" value="UniProtKB-KW"/>
</dbReference>
<feature type="domain" description="GAG-pre-integrase" evidence="8">
    <location>
        <begin position="405"/>
        <end position="460"/>
    </location>
</feature>
<feature type="region of interest" description="Disordered" evidence="5">
    <location>
        <begin position="235"/>
        <end position="319"/>
    </location>
</feature>
<name>A0A699GG86_TANCI</name>
<reference evidence="10" key="1">
    <citation type="journal article" date="2019" name="Sci. Rep.">
        <title>Draft genome of Tanacetum cinerariifolium, the natural source of mosquito coil.</title>
        <authorList>
            <person name="Yamashiro T."/>
            <person name="Shiraishi A."/>
            <person name="Satake H."/>
            <person name="Nakayama K."/>
        </authorList>
    </citation>
    <scope>NUCLEOTIDE SEQUENCE</scope>
</reference>
<dbReference type="InterPro" id="IPR025724">
    <property type="entry name" value="GAG-pre-integrase_dom"/>
</dbReference>
<dbReference type="AlphaFoldDB" id="A0A699GG86"/>
<dbReference type="InterPro" id="IPR013103">
    <property type="entry name" value="RVT_2"/>
</dbReference>
<evidence type="ECO:0000313" key="10">
    <source>
        <dbReference type="EMBL" id="GEU28733.1"/>
    </source>
</evidence>
<feature type="signal peptide" evidence="6">
    <location>
        <begin position="1"/>
        <end position="19"/>
    </location>
</feature>
<feature type="region of interest" description="Disordered" evidence="5">
    <location>
        <begin position="812"/>
        <end position="832"/>
    </location>
</feature>
<comment type="caution">
    <text evidence="10">The sequence shown here is derived from an EMBL/GenBank/DDBJ whole genome shotgun (WGS) entry which is preliminary data.</text>
</comment>
<dbReference type="InterPro" id="IPR012337">
    <property type="entry name" value="RNaseH-like_sf"/>
</dbReference>
<feature type="domain" description="Reverse transcriptase Ty1/copia-type" evidence="7">
    <location>
        <begin position="617"/>
        <end position="700"/>
    </location>
</feature>
<accession>A0A699GG86</accession>
<keyword evidence="6" id="KW-0732">Signal</keyword>
<dbReference type="PANTHER" id="PTHR42648:SF32">
    <property type="entry name" value="RIBONUCLEASE H-LIKE DOMAIN, GAG-PRE-INTEGRASE DOMAIN PROTEIN-RELATED"/>
    <property type="match status" value="1"/>
</dbReference>
<evidence type="ECO:0000256" key="4">
    <source>
        <dbReference type="SAM" id="Coils"/>
    </source>
</evidence>
<feature type="compositionally biased region" description="Basic and acidic residues" evidence="5">
    <location>
        <begin position="527"/>
        <end position="536"/>
    </location>
</feature>
<dbReference type="GO" id="GO:0046872">
    <property type="term" value="F:metal ion binding"/>
    <property type="evidence" value="ECO:0007669"/>
    <property type="project" value="UniProtKB-KW"/>
</dbReference>